<dbReference type="PANTHER" id="PTHR11875">
    <property type="entry name" value="TESTIS-SPECIFIC Y-ENCODED PROTEIN"/>
    <property type="match status" value="1"/>
</dbReference>
<dbReference type="SUPFAM" id="SSF143113">
    <property type="entry name" value="NAP-like"/>
    <property type="match status" value="1"/>
</dbReference>
<dbReference type="GO" id="GO:0051262">
    <property type="term" value="P:protein tetramerization"/>
    <property type="evidence" value="ECO:0007669"/>
    <property type="project" value="InterPro"/>
</dbReference>
<gene>
    <name evidence="3" type="ORF">BMR1_03g01375</name>
</gene>
<evidence type="ECO:0000256" key="2">
    <source>
        <dbReference type="RuleBase" id="RU003876"/>
    </source>
</evidence>
<dbReference type="InterPro" id="IPR037231">
    <property type="entry name" value="NAP-like_sf"/>
</dbReference>
<comment type="similarity">
    <text evidence="1 2">Belongs to the nucleosome assembly protein (NAP) family.</text>
</comment>
<organism evidence="3 4">
    <name type="scientific">Babesia microti (strain RI)</name>
    <dbReference type="NCBI Taxonomy" id="1133968"/>
    <lineage>
        <taxon>Eukaryota</taxon>
        <taxon>Sar</taxon>
        <taxon>Alveolata</taxon>
        <taxon>Apicomplexa</taxon>
        <taxon>Aconoidasida</taxon>
        <taxon>Piroplasmida</taxon>
        <taxon>Babesiidae</taxon>
        <taxon>Babesia</taxon>
    </lineage>
</organism>
<evidence type="ECO:0000313" key="4">
    <source>
        <dbReference type="Proteomes" id="UP000002899"/>
    </source>
</evidence>
<evidence type="ECO:0000256" key="1">
    <source>
        <dbReference type="ARBA" id="ARBA00009947"/>
    </source>
</evidence>
<dbReference type="InterPro" id="IPR002164">
    <property type="entry name" value="NAP_family"/>
</dbReference>
<dbReference type="OrthoDB" id="19419at2759"/>
<dbReference type="Gene3D" id="3.30.1120.90">
    <property type="entry name" value="Nucleosome assembly protein"/>
    <property type="match status" value="1"/>
</dbReference>
<evidence type="ECO:0000313" key="3">
    <source>
        <dbReference type="EMBL" id="CTQ40874.1"/>
    </source>
</evidence>
<dbReference type="KEGG" id="bmic:BMR1_03g01375"/>
<dbReference type="GO" id="GO:0006334">
    <property type="term" value="P:nucleosome assembly"/>
    <property type="evidence" value="ECO:0007669"/>
    <property type="project" value="InterPro"/>
</dbReference>
<dbReference type="Gene3D" id="4.10.170.10">
    <property type="entry name" value="p53-like tetramerisation domain"/>
    <property type="match status" value="1"/>
</dbReference>
<sequence length="231" mass="27459">MKRGFDGDSNEIDLKRTIKPDPDDPLFQYIVEFDEVQKELQRLDEACAREQMTIQRDYDEKKQPFFEKRQNIINKVPGFWSKALQHHPALCLLTPADFNILQYLTKIDLKDNLDDNGSYKITFTFDDNASEYMEPLSIVKYIVFEQNRETVAECTHINWKPGKSPIDVVIKARNEEQCNDWSLFEWFTYDEWLNKPNIGEIIRREIWHAPLAYYMDTISASDFDYDDDMDE</sequence>
<dbReference type="VEuPathDB" id="PiroplasmaDB:BMR1_03g01375"/>
<dbReference type="InterPro" id="IPR036674">
    <property type="entry name" value="p53_tetramer_sf"/>
</dbReference>
<dbReference type="GeneID" id="24424910"/>
<keyword evidence="4" id="KW-1185">Reference proteome</keyword>
<reference evidence="3 4" key="3">
    <citation type="journal article" date="2016" name="Sci. Rep.">
        <title>Genome-wide diversity and gene expression profiling of Babesia microti isolates identify polymorphic genes that mediate host-pathogen interactions.</title>
        <authorList>
            <person name="Silva J.C."/>
            <person name="Cornillot E."/>
            <person name="McCracken C."/>
            <person name="Usmani-Brown S."/>
            <person name="Dwivedi A."/>
            <person name="Ifeonu O.O."/>
            <person name="Crabtree J."/>
            <person name="Gotia H.T."/>
            <person name="Virji A.Z."/>
            <person name="Reynes C."/>
            <person name="Colinge J."/>
            <person name="Kumar V."/>
            <person name="Lawres L."/>
            <person name="Pazzi J.E."/>
            <person name="Pablo J.V."/>
            <person name="Hung C."/>
            <person name="Brancato J."/>
            <person name="Kumari P."/>
            <person name="Orvis J."/>
            <person name="Tretina K."/>
            <person name="Chibucos M."/>
            <person name="Ott S."/>
            <person name="Sadzewicz L."/>
            <person name="Sengamalay N."/>
            <person name="Shetty A.C."/>
            <person name="Su Q."/>
            <person name="Tallon L."/>
            <person name="Fraser C.M."/>
            <person name="Frutos R."/>
            <person name="Molina D.M."/>
            <person name="Krause P.J."/>
            <person name="Ben Mamoun C."/>
        </authorList>
    </citation>
    <scope>NUCLEOTIDE SEQUENCE [LARGE SCALE GENOMIC DNA]</scope>
    <source>
        <strain evidence="3 4">RI</strain>
    </source>
</reference>
<dbReference type="Pfam" id="PF00956">
    <property type="entry name" value="NAP"/>
    <property type="match status" value="1"/>
</dbReference>
<accession>A0A0K3AMB0</accession>
<dbReference type="EMBL" id="LN871598">
    <property type="protein sequence ID" value="CTQ40874.1"/>
    <property type="molecule type" value="Genomic_DNA"/>
</dbReference>
<proteinExistence type="inferred from homology"/>
<dbReference type="AlphaFoldDB" id="A0A0K3AMB0"/>
<dbReference type="RefSeq" id="XP_012648885.1">
    <property type="nucleotide sequence ID" value="XM_012793431.1"/>
</dbReference>
<dbReference type="GO" id="GO:0005634">
    <property type="term" value="C:nucleus"/>
    <property type="evidence" value="ECO:0007669"/>
    <property type="project" value="InterPro"/>
</dbReference>
<protein>
    <submittedName>
        <fullName evidence="3">Template-activating factor I</fullName>
    </submittedName>
</protein>
<dbReference type="OMA" id="WPVALMN"/>
<dbReference type="Proteomes" id="UP000002899">
    <property type="component" value="Chromosome III"/>
</dbReference>
<name>A0A0K3AMB0_BABMR</name>
<reference evidence="3 4" key="2">
    <citation type="journal article" date="2013" name="PLoS ONE">
        <title>Whole genome mapping and re-organization of the nuclear and mitochondrial genomes of Babesia microti isolates.</title>
        <authorList>
            <person name="Cornillot E."/>
            <person name="Dassouli A."/>
            <person name="Garg A."/>
            <person name="Pachikara N."/>
            <person name="Randazzo S."/>
            <person name="Depoix D."/>
            <person name="Carcy B."/>
            <person name="Delbecq S."/>
            <person name="Frutos R."/>
            <person name="Silva J.C."/>
            <person name="Sutton R."/>
            <person name="Krause P.J."/>
            <person name="Mamoun C.B."/>
        </authorList>
    </citation>
    <scope>NUCLEOTIDE SEQUENCE [LARGE SCALE GENOMIC DNA]</scope>
    <source>
        <strain evidence="3 4">RI</strain>
    </source>
</reference>
<reference evidence="3 4" key="1">
    <citation type="journal article" date="2012" name="Nucleic Acids Res.">
        <title>Sequencing of the smallest Apicomplexan genome from the human pathogen Babesia microti.</title>
        <authorList>
            <person name="Cornillot E."/>
            <person name="Hadj-Kaddour K."/>
            <person name="Dassouli A."/>
            <person name="Noel B."/>
            <person name="Ranwez V."/>
            <person name="Vacherie B."/>
            <person name="Augagneur Y."/>
            <person name="Bres V."/>
            <person name="Duclos A."/>
            <person name="Randazzo S."/>
            <person name="Carcy B."/>
            <person name="Debierre-Grockiego F."/>
            <person name="Delbecq S."/>
            <person name="Moubri-Menage K."/>
            <person name="Shams-Eldin H."/>
            <person name="Usmani-Brown S."/>
            <person name="Bringaud F."/>
            <person name="Wincker P."/>
            <person name="Vivares C.P."/>
            <person name="Schwarz R.T."/>
            <person name="Schetters T.P."/>
            <person name="Krause P.J."/>
            <person name="Gorenflot A."/>
            <person name="Berry V."/>
            <person name="Barbe V."/>
            <person name="Ben Mamoun C."/>
        </authorList>
    </citation>
    <scope>NUCLEOTIDE SEQUENCE [LARGE SCALE GENOMIC DNA]</scope>
    <source>
        <strain evidence="3 4">RI</strain>
    </source>
</reference>